<feature type="transmembrane region" description="Helical" evidence="7">
    <location>
        <begin position="26"/>
        <end position="45"/>
    </location>
</feature>
<evidence type="ECO:0000256" key="1">
    <source>
        <dbReference type="ARBA" id="ARBA00004141"/>
    </source>
</evidence>
<feature type="transmembrane region" description="Helical" evidence="7">
    <location>
        <begin position="223"/>
        <end position="244"/>
    </location>
</feature>
<feature type="transmembrane region" description="Helical" evidence="7">
    <location>
        <begin position="378"/>
        <end position="398"/>
    </location>
</feature>
<feature type="transmembrane region" description="Helical" evidence="7">
    <location>
        <begin position="312"/>
        <end position="335"/>
    </location>
</feature>
<keyword evidence="5 7" id="KW-1133">Transmembrane helix</keyword>
<protein>
    <submittedName>
        <fullName evidence="9">General substrate transporter</fullName>
    </submittedName>
    <submittedName>
        <fullName evidence="10">MFS transporter</fullName>
    </submittedName>
</protein>
<accession>A0A6N3SQJ4</accession>
<evidence type="ECO:0000256" key="7">
    <source>
        <dbReference type="SAM" id="Phobius"/>
    </source>
</evidence>
<feature type="transmembrane region" description="Helical" evidence="7">
    <location>
        <begin position="57"/>
        <end position="76"/>
    </location>
</feature>
<feature type="transmembrane region" description="Helical" evidence="7">
    <location>
        <begin position="144"/>
        <end position="163"/>
    </location>
</feature>
<dbReference type="PROSITE" id="PS50850">
    <property type="entry name" value="MFS"/>
    <property type="match status" value="1"/>
</dbReference>
<dbReference type="InterPro" id="IPR005829">
    <property type="entry name" value="Sugar_transporter_CS"/>
</dbReference>
<evidence type="ECO:0000313" key="10">
    <source>
        <dbReference type="EMBL" id="GEL59630.1"/>
    </source>
</evidence>
<feature type="transmembrane region" description="Helical" evidence="7">
    <location>
        <begin position="82"/>
        <end position="104"/>
    </location>
</feature>
<dbReference type="Gene3D" id="1.20.1250.20">
    <property type="entry name" value="MFS general substrate transporter like domains"/>
    <property type="match status" value="1"/>
</dbReference>
<evidence type="ECO:0000256" key="5">
    <source>
        <dbReference type="ARBA" id="ARBA00022989"/>
    </source>
</evidence>
<reference evidence="9 11" key="1">
    <citation type="submission" date="2012-11" db="EMBL/GenBank/DDBJ databases">
        <title>Whole genome sequence of Acetobacter cibinongensis 4H-1.</title>
        <authorList>
            <person name="Azuma Y."/>
            <person name="Higashiura N."/>
            <person name="Hirakawa H."/>
            <person name="Matsushita K."/>
        </authorList>
    </citation>
    <scope>NUCLEOTIDE SEQUENCE [LARGE SCALE GENOMIC DNA]</scope>
    <source>
        <strain evidence="9 11">4H-1</strain>
    </source>
</reference>
<dbReference type="AlphaFoldDB" id="A0A0D6N723"/>
<evidence type="ECO:0000313" key="11">
    <source>
        <dbReference type="Proteomes" id="UP000032671"/>
    </source>
</evidence>
<dbReference type="Proteomes" id="UP000321891">
    <property type="component" value="Unassembled WGS sequence"/>
</dbReference>
<keyword evidence="6 7" id="KW-0472">Membrane</keyword>
<evidence type="ECO:0000256" key="2">
    <source>
        <dbReference type="ARBA" id="ARBA00010992"/>
    </source>
</evidence>
<comment type="subcellular location">
    <subcellularLocation>
        <location evidence="1">Membrane</location>
        <topology evidence="1">Multi-pass membrane protein</topology>
    </subcellularLocation>
</comment>
<dbReference type="PANTHER" id="PTHR23511:SF34">
    <property type="entry name" value="SYNAPTIC VESICLE GLYCOPROTEIN 2"/>
    <property type="match status" value="1"/>
</dbReference>
<feature type="transmembrane region" description="Helical" evidence="7">
    <location>
        <begin position="347"/>
        <end position="366"/>
    </location>
</feature>
<evidence type="ECO:0000256" key="4">
    <source>
        <dbReference type="ARBA" id="ARBA00022692"/>
    </source>
</evidence>
<dbReference type="InterPro" id="IPR005828">
    <property type="entry name" value="MFS_sugar_transport-like"/>
</dbReference>
<name>A0A0D6N723_9PROT</name>
<dbReference type="PANTHER" id="PTHR23511">
    <property type="entry name" value="SYNAPTIC VESICLE GLYCOPROTEIN 2"/>
    <property type="match status" value="1"/>
</dbReference>
<evidence type="ECO:0000313" key="9">
    <source>
        <dbReference type="EMBL" id="GAN61500.1"/>
    </source>
</evidence>
<evidence type="ECO:0000256" key="3">
    <source>
        <dbReference type="ARBA" id="ARBA00022448"/>
    </source>
</evidence>
<comment type="similarity">
    <text evidence="2">Belongs to the major facilitator superfamily. Sugar transporter (TC 2.A.1.1) family.</text>
</comment>
<dbReference type="SUPFAM" id="SSF103473">
    <property type="entry name" value="MFS general substrate transporter"/>
    <property type="match status" value="1"/>
</dbReference>
<dbReference type="PROSITE" id="PS00217">
    <property type="entry name" value="SUGAR_TRANSPORT_2"/>
    <property type="match status" value="1"/>
</dbReference>
<proteinExistence type="inferred from homology"/>
<feature type="transmembrane region" description="Helical" evidence="7">
    <location>
        <begin position="116"/>
        <end position="138"/>
    </location>
</feature>
<dbReference type="CDD" id="cd17316">
    <property type="entry name" value="MFS_SV2_like"/>
    <property type="match status" value="1"/>
</dbReference>
<evidence type="ECO:0000313" key="12">
    <source>
        <dbReference type="Proteomes" id="UP000321891"/>
    </source>
</evidence>
<dbReference type="Proteomes" id="UP000032671">
    <property type="component" value="Unassembled WGS sequence"/>
</dbReference>
<keyword evidence="3" id="KW-0813">Transport</keyword>
<dbReference type="InterPro" id="IPR020846">
    <property type="entry name" value="MFS_dom"/>
</dbReference>
<gene>
    <name evidence="9" type="ORF">Abci_025_045</name>
    <name evidence="10" type="ORF">ACI01nite_22320</name>
</gene>
<evidence type="ECO:0000259" key="8">
    <source>
        <dbReference type="PROSITE" id="PS50850"/>
    </source>
</evidence>
<keyword evidence="12" id="KW-1185">Reference proteome</keyword>
<dbReference type="EMBL" id="BAMV01000025">
    <property type="protein sequence ID" value="GAN61500.1"/>
    <property type="molecule type" value="Genomic_DNA"/>
</dbReference>
<feature type="transmembrane region" description="Helical" evidence="7">
    <location>
        <begin position="260"/>
        <end position="281"/>
    </location>
</feature>
<dbReference type="GO" id="GO:0016020">
    <property type="term" value="C:membrane"/>
    <property type="evidence" value="ECO:0007669"/>
    <property type="project" value="UniProtKB-SubCell"/>
</dbReference>
<feature type="transmembrane region" description="Helical" evidence="7">
    <location>
        <begin position="288"/>
        <end position="306"/>
    </location>
</feature>
<reference evidence="10 12" key="2">
    <citation type="submission" date="2019-07" db="EMBL/GenBank/DDBJ databases">
        <title>Whole genome shotgun sequence of Acetobacter cibinongensis NBRC 16605.</title>
        <authorList>
            <person name="Hosoyama A."/>
            <person name="Uohara A."/>
            <person name="Ohji S."/>
            <person name="Ichikawa N."/>
        </authorList>
    </citation>
    <scope>NUCLEOTIDE SEQUENCE [LARGE SCALE GENOMIC DNA]</scope>
    <source>
        <strain evidence="10 12">NBRC 16605</strain>
    </source>
</reference>
<sequence length="413" mass="44922">MDGYILSIIGITMIPMSDSLHLSSEAQGSIAAAALFGMFFGGFVGGKLTDYLGRRRLYFVPPIIFCICSLLQLFSVSVFDFFSLRFLIGFGVGIEYPVAGSLLVEFLPRENRGPRLSMLTILWFIGAAVSYILGTVVIDYAGPSSWRLILASPAVLGALLFVLRLGTPESPRWLIKKGHNNKADTIIKSIYGPNFSVLSIPEGNSEQKVSITSFLKAGYGVRLLFVSLFWTLSIIPVFAVYAFAPQVLMSLNFGGSWGRYGAILITIMFVVGCVIATWLINVMGRRPMLIHSFLWSGLSLVAVGFFSAQSKWLILGCLAAYAVSIGGAQVLSIVYSQELFPTEFRPLASGMAASLSRLGAAAGTWLAPLSLEQFGGTYTMFIAGFLCFLGFLLSYYLAPETHRLNLDQASSLK</sequence>
<comment type="caution">
    <text evidence="9">The sequence shown here is derived from an EMBL/GenBank/DDBJ whole genome shotgun (WGS) entry which is preliminary data.</text>
</comment>
<dbReference type="InterPro" id="IPR036259">
    <property type="entry name" value="MFS_trans_sf"/>
</dbReference>
<feature type="domain" description="Major facilitator superfamily (MFS) profile" evidence="8">
    <location>
        <begin position="1"/>
        <end position="402"/>
    </location>
</feature>
<dbReference type="STRING" id="1231339.Abci_025_045"/>
<dbReference type="Pfam" id="PF00083">
    <property type="entry name" value="Sugar_tr"/>
    <property type="match status" value="1"/>
</dbReference>
<dbReference type="EMBL" id="BJVU01000011">
    <property type="protein sequence ID" value="GEL59630.1"/>
    <property type="molecule type" value="Genomic_DNA"/>
</dbReference>
<evidence type="ECO:0000256" key="6">
    <source>
        <dbReference type="ARBA" id="ARBA00023136"/>
    </source>
</evidence>
<dbReference type="GO" id="GO:0022857">
    <property type="term" value="F:transmembrane transporter activity"/>
    <property type="evidence" value="ECO:0007669"/>
    <property type="project" value="InterPro"/>
</dbReference>
<organism evidence="9 11">
    <name type="scientific">Acetobacter cibinongensis</name>
    <dbReference type="NCBI Taxonomy" id="146475"/>
    <lineage>
        <taxon>Bacteria</taxon>
        <taxon>Pseudomonadati</taxon>
        <taxon>Pseudomonadota</taxon>
        <taxon>Alphaproteobacteria</taxon>
        <taxon>Acetobacterales</taxon>
        <taxon>Acetobacteraceae</taxon>
        <taxon>Acetobacter</taxon>
    </lineage>
</organism>
<keyword evidence="4 7" id="KW-0812">Transmembrane</keyword>
<accession>A0A0D6N723</accession>